<proteinExistence type="predicted"/>
<keyword evidence="7 9" id="KW-0472">Membrane</keyword>
<dbReference type="Pfam" id="PF00324">
    <property type="entry name" value="AA_permease"/>
    <property type="match status" value="1"/>
</dbReference>
<keyword evidence="2" id="KW-0813">Transport</keyword>
<feature type="transmembrane region" description="Helical" evidence="9">
    <location>
        <begin position="169"/>
        <end position="188"/>
    </location>
</feature>
<dbReference type="PROSITE" id="PS00218">
    <property type="entry name" value="AMINO_ACID_PERMEASE_1"/>
    <property type="match status" value="1"/>
</dbReference>
<feature type="transmembrane region" description="Helical" evidence="9">
    <location>
        <begin position="27"/>
        <end position="46"/>
    </location>
</feature>
<feature type="transmembrane region" description="Helical" evidence="9">
    <location>
        <begin position="342"/>
        <end position="363"/>
    </location>
</feature>
<feature type="region of interest" description="Disordered" evidence="8">
    <location>
        <begin position="1"/>
        <end position="20"/>
    </location>
</feature>
<comment type="caution">
    <text evidence="11">The sequence shown here is derived from an EMBL/GenBank/DDBJ whole genome shotgun (WGS) entry which is preliminary data.</text>
</comment>
<dbReference type="InterPro" id="IPR004841">
    <property type="entry name" value="AA-permease/SLC12A_dom"/>
</dbReference>
<feature type="transmembrane region" description="Helical" evidence="9">
    <location>
        <begin position="369"/>
        <end position="392"/>
    </location>
</feature>
<dbReference type="PIRSF" id="PIRSF006060">
    <property type="entry name" value="AA_transporter"/>
    <property type="match status" value="1"/>
</dbReference>
<keyword evidence="6 9" id="KW-1133">Transmembrane helix</keyword>
<reference evidence="11 12" key="1">
    <citation type="submission" date="2019-12" db="EMBL/GenBank/DDBJ databases">
        <title>Comparative genomics gives insights into the taxonomy of the Azoarcus-Aromatoleum group and reveals separate origins of nif in the plant-associated Azoarcus and non-plant-associated Aromatoleum sub-groups.</title>
        <authorList>
            <person name="Lafos M."/>
            <person name="Maluk M."/>
            <person name="Batista M."/>
            <person name="Junghare M."/>
            <person name="Carmona M."/>
            <person name="Faoro H."/>
            <person name="Cruz L.M."/>
            <person name="Battistoni F."/>
            <person name="De Souza E."/>
            <person name="Pedrosa F."/>
            <person name="Chen W.-M."/>
            <person name="Poole P.S."/>
            <person name="Dixon R.A."/>
            <person name="James E.K."/>
        </authorList>
    </citation>
    <scope>NUCLEOTIDE SEQUENCE [LARGE SCALE GENOMIC DNA]</scope>
    <source>
        <strain evidence="11 12">ToN1</strain>
    </source>
</reference>
<keyword evidence="5" id="KW-0029">Amino-acid transport</keyword>
<evidence type="ECO:0000256" key="9">
    <source>
        <dbReference type="SAM" id="Phobius"/>
    </source>
</evidence>
<feature type="compositionally biased region" description="Basic and acidic residues" evidence="8">
    <location>
        <begin position="10"/>
        <end position="20"/>
    </location>
</feature>
<name>A0ABX1MMR1_9RHOO</name>
<sequence length="475" mass="51293">MTRISDMLNEEQRHEEKDLERGLKDRHIQLIAIGGAIGVGLFLGSAKAISKAGPALLVTYAIAGLAIFFIMRALGELLIHRPVAGSFATYAEEYVSPWAGYVTGWTYWFTWIVTGMAELTAVGVYVHYWFPDVPQWIPALVTLVVLYSANLIAVKVFGEMEFWFAIIKVFTIVAMLVIGLVIILFGVGDLGKTASFSNLWSHGGFAPMGVVGVILTLQIACFAYTGVELIGVTAGEAQNPEKVLPHATNSVTYRILIFYIGALIVLMSLVPWNELNPNMSPFVTVFEKIGIPAAAGIINFVVITAAASSCNSGIFSTGRMLYTLAQFKQAPASLAKVSMSHVPANAITLSAAVMLVGVALNYVVPEEAFVYVTSVATVGAVWTWGIIVWSHLKYRQAVKRGLATAVFFRMPGAPVANWFVLAFLGLVVVFLGTDPGTRVALFVAPVWFALLTVGYLISKSRADRGNGVLAAEISR</sequence>
<evidence type="ECO:0000259" key="10">
    <source>
        <dbReference type="Pfam" id="PF00324"/>
    </source>
</evidence>
<evidence type="ECO:0000256" key="3">
    <source>
        <dbReference type="ARBA" id="ARBA00022475"/>
    </source>
</evidence>
<evidence type="ECO:0000256" key="7">
    <source>
        <dbReference type="ARBA" id="ARBA00023136"/>
    </source>
</evidence>
<dbReference type="EMBL" id="WTVR01000019">
    <property type="protein sequence ID" value="NMF89058.1"/>
    <property type="molecule type" value="Genomic_DNA"/>
</dbReference>
<feature type="domain" description="Amino acid permease/ SLC12A" evidence="10">
    <location>
        <begin position="27"/>
        <end position="461"/>
    </location>
</feature>
<dbReference type="Proteomes" id="UP000652074">
    <property type="component" value="Unassembled WGS sequence"/>
</dbReference>
<feature type="transmembrane region" description="Helical" evidence="9">
    <location>
        <begin position="439"/>
        <end position="457"/>
    </location>
</feature>
<dbReference type="PANTHER" id="PTHR43495">
    <property type="entry name" value="GABA PERMEASE"/>
    <property type="match status" value="1"/>
</dbReference>
<gene>
    <name evidence="11" type="ORF">GPA26_11290</name>
</gene>
<feature type="transmembrane region" description="Helical" evidence="9">
    <location>
        <begin position="289"/>
        <end position="310"/>
    </location>
</feature>
<evidence type="ECO:0000313" key="12">
    <source>
        <dbReference type="Proteomes" id="UP000652074"/>
    </source>
</evidence>
<dbReference type="Gene3D" id="1.20.1740.10">
    <property type="entry name" value="Amino acid/polyamine transporter I"/>
    <property type="match status" value="1"/>
</dbReference>
<keyword evidence="3" id="KW-1003">Cell membrane</keyword>
<evidence type="ECO:0000256" key="6">
    <source>
        <dbReference type="ARBA" id="ARBA00022989"/>
    </source>
</evidence>
<dbReference type="RefSeq" id="WP_169206439.1">
    <property type="nucleotide sequence ID" value="NZ_CP059560.1"/>
</dbReference>
<comment type="subcellular location">
    <subcellularLocation>
        <location evidence="1">Cell membrane</location>
        <topology evidence="1">Multi-pass membrane protein</topology>
    </subcellularLocation>
</comment>
<feature type="transmembrane region" description="Helical" evidence="9">
    <location>
        <begin position="52"/>
        <end position="71"/>
    </location>
</feature>
<accession>A0ABX1MMR1</accession>
<evidence type="ECO:0000256" key="1">
    <source>
        <dbReference type="ARBA" id="ARBA00004651"/>
    </source>
</evidence>
<dbReference type="PANTHER" id="PTHR43495:SF2">
    <property type="entry name" value="D-SERINE_D-ALANINE_GLYCINE TRANSPORTER"/>
    <property type="match status" value="1"/>
</dbReference>
<evidence type="ECO:0000256" key="2">
    <source>
        <dbReference type="ARBA" id="ARBA00022448"/>
    </source>
</evidence>
<feature type="transmembrane region" description="Helical" evidence="9">
    <location>
        <begin position="108"/>
        <end position="130"/>
    </location>
</feature>
<keyword evidence="4 9" id="KW-0812">Transmembrane</keyword>
<evidence type="ECO:0000256" key="8">
    <source>
        <dbReference type="SAM" id="MobiDB-lite"/>
    </source>
</evidence>
<keyword evidence="12" id="KW-1185">Reference proteome</keyword>
<feature type="transmembrane region" description="Helical" evidence="9">
    <location>
        <begin position="251"/>
        <end position="269"/>
    </location>
</feature>
<dbReference type="InterPro" id="IPR004840">
    <property type="entry name" value="Amino_acid_permease_CS"/>
</dbReference>
<feature type="transmembrane region" description="Helical" evidence="9">
    <location>
        <begin position="136"/>
        <end position="157"/>
    </location>
</feature>
<evidence type="ECO:0000256" key="4">
    <source>
        <dbReference type="ARBA" id="ARBA00022692"/>
    </source>
</evidence>
<evidence type="ECO:0000313" key="11">
    <source>
        <dbReference type="EMBL" id="NMF89058.1"/>
    </source>
</evidence>
<evidence type="ECO:0000256" key="5">
    <source>
        <dbReference type="ARBA" id="ARBA00022970"/>
    </source>
</evidence>
<feature type="transmembrane region" description="Helical" evidence="9">
    <location>
        <begin position="413"/>
        <end position="433"/>
    </location>
</feature>
<organism evidence="11 12">
    <name type="scientific">Aromatoleum petrolei</name>
    <dbReference type="NCBI Taxonomy" id="76116"/>
    <lineage>
        <taxon>Bacteria</taxon>
        <taxon>Pseudomonadati</taxon>
        <taxon>Pseudomonadota</taxon>
        <taxon>Betaproteobacteria</taxon>
        <taxon>Rhodocyclales</taxon>
        <taxon>Rhodocyclaceae</taxon>
        <taxon>Aromatoleum</taxon>
    </lineage>
</organism>
<protein>
    <submittedName>
        <fullName evidence="11">Amino acid permease</fullName>
    </submittedName>
</protein>
<feature type="transmembrane region" description="Helical" evidence="9">
    <location>
        <begin position="208"/>
        <end position="230"/>
    </location>
</feature>